<gene>
    <name evidence="2" type="ORF">LCGC14_2661040</name>
</gene>
<evidence type="ECO:0000256" key="1">
    <source>
        <dbReference type="SAM" id="MobiDB-lite"/>
    </source>
</evidence>
<dbReference type="EMBL" id="LAZR01046403">
    <property type="protein sequence ID" value="KKK96612.1"/>
    <property type="molecule type" value="Genomic_DNA"/>
</dbReference>
<dbReference type="AlphaFoldDB" id="A0A0F8ZRZ0"/>
<comment type="caution">
    <text evidence="2">The sequence shown here is derived from an EMBL/GenBank/DDBJ whole genome shotgun (WGS) entry which is preliminary data.</text>
</comment>
<protein>
    <submittedName>
        <fullName evidence="2">Uncharacterized protein</fullName>
    </submittedName>
</protein>
<sequence>TVKHIYYRRYIDGAWEAATDWFTEADDFANEYSSFLAVADKEYEGRIIFTYVTRLVSPWNVKMAALERASEEVTYYFNSRSTGNWTDPDNMIDGDTGTDASTASNGTTERLDGNTCPGTDLGTITKVEVRVYGYGDGDDRIDLWQTLYEITMPTTPGWSAYVDVTSTINTWDEVVTQFVDIEFNKVGKGGTMRCAKVEIRVTYTPTGAKTTQYLAGNDCPVFPHEMDIQSDKLPCPPPY</sequence>
<reference evidence="2" key="1">
    <citation type="journal article" date="2015" name="Nature">
        <title>Complex archaea that bridge the gap between prokaryotes and eukaryotes.</title>
        <authorList>
            <person name="Spang A."/>
            <person name="Saw J.H."/>
            <person name="Jorgensen S.L."/>
            <person name="Zaremba-Niedzwiedzka K."/>
            <person name="Martijn J."/>
            <person name="Lind A.E."/>
            <person name="van Eijk R."/>
            <person name="Schleper C."/>
            <person name="Guy L."/>
            <person name="Ettema T.J."/>
        </authorList>
    </citation>
    <scope>NUCLEOTIDE SEQUENCE</scope>
</reference>
<evidence type="ECO:0000313" key="2">
    <source>
        <dbReference type="EMBL" id="KKK96612.1"/>
    </source>
</evidence>
<name>A0A0F8ZRZ0_9ZZZZ</name>
<proteinExistence type="predicted"/>
<accession>A0A0F8ZRZ0</accession>
<feature type="compositionally biased region" description="Polar residues" evidence="1">
    <location>
        <begin position="98"/>
        <end position="108"/>
    </location>
</feature>
<feature type="non-terminal residue" evidence="2">
    <location>
        <position position="1"/>
    </location>
</feature>
<feature type="region of interest" description="Disordered" evidence="1">
    <location>
        <begin position="87"/>
        <end position="108"/>
    </location>
</feature>
<organism evidence="2">
    <name type="scientific">marine sediment metagenome</name>
    <dbReference type="NCBI Taxonomy" id="412755"/>
    <lineage>
        <taxon>unclassified sequences</taxon>
        <taxon>metagenomes</taxon>
        <taxon>ecological metagenomes</taxon>
    </lineage>
</organism>